<feature type="transmembrane region" description="Helical" evidence="7">
    <location>
        <begin position="139"/>
        <end position="166"/>
    </location>
</feature>
<feature type="transmembrane region" description="Helical" evidence="7">
    <location>
        <begin position="402"/>
        <end position="421"/>
    </location>
</feature>
<feature type="transmembrane region" description="Helical" evidence="7">
    <location>
        <begin position="276"/>
        <end position="297"/>
    </location>
</feature>
<evidence type="ECO:0000256" key="1">
    <source>
        <dbReference type="ARBA" id="ARBA00004429"/>
    </source>
</evidence>
<feature type="transmembrane region" description="Helical" evidence="7">
    <location>
        <begin position="317"/>
        <end position="334"/>
    </location>
</feature>
<keyword evidence="2" id="KW-1003">Cell membrane</keyword>
<dbReference type="Proteomes" id="UP000659697">
    <property type="component" value="Unassembled WGS sequence"/>
</dbReference>
<dbReference type="EMBL" id="BNAO01000007">
    <property type="protein sequence ID" value="GHG73813.1"/>
    <property type="molecule type" value="Genomic_DNA"/>
</dbReference>
<comment type="subcellular location">
    <subcellularLocation>
        <location evidence="1 7">Cell inner membrane</location>
        <topology evidence="1 7">Multi-pass membrane protein</topology>
    </subcellularLocation>
</comment>
<dbReference type="RefSeq" id="WP_189433550.1">
    <property type="nucleotide sequence ID" value="NZ_BNAO01000007.1"/>
</dbReference>
<protein>
    <recommendedName>
        <fullName evidence="7">TRAP transporter large permease protein</fullName>
    </recommendedName>
</protein>
<dbReference type="NCBIfam" id="TIGR00786">
    <property type="entry name" value="dctM"/>
    <property type="match status" value="1"/>
</dbReference>
<dbReference type="InterPro" id="IPR010656">
    <property type="entry name" value="DctM"/>
</dbReference>
<feature type="transmembrane region" description="Helical" evidence="7">
    <location>
        <begin position="7"/>
        <end position="35"/>
    </location>
</feature>
<evidence type="ECO:0000259" key="8">
    <source>
        <dbReference type="Pfam" id="PF06808"/>
    </source>
</evidence>
<feature type="transmembrane region" description="Helical" evidence="7">
    <location>
        <begin position="106"/>
        <end position="127"/>
    </location>
</feature>
<dbReference type="InterPro" id="IPR004681">
    <property type="entry name" value="TRAP_DctM"/>
</dbReference>
<reference evidence="10" key="1">
    <citation type="journal article" date="2019" name="Int. J. Syst. Evol. Microbiol.">
        <title>The Global Catalogue of Microorganisms (GCM) 10K type strain sequencing project: providing services to taxonomists for standard genome sequencing and annotation.</title>
        <authorList>
            <consortium name="The Broad Institute Genomics Platform"/>
            <consortium name="The Broad Institute Genome Sequencing Center for Infectious Disease"/>
            <person name="Wu L."/>
            <person name="Ma J."/>
        </authorList>
    </citation>
    <scope>NUCLEOTIDE SEQUENCE [LARGE SCALE GENOMIC DNA]</scope>
    <source>
        <strain evidence="10">CGMCC 1.7003</strain>
    </source>
</reference>
<organism evidence="9 10">
    <name type="scientific">Alishewanella longhuensis</name>
    <dbReference type="NCBI Taxonomy" id="1091037"/>
    <lineage>
        <taxon>Bacteria</taxon>
        <taxon>Pseudomonadati</taxon>
        <taxon>Pseudomonadota</taxon>
        <taxon>Gammaproteobacteria</taxon>
        <taxon>Alteromonadales</taxon>
        <taxon>Alteromonadaceae</taxon>
        <taxon>Alishewanella</taxon>
    </lineage>
</organism>
<feature type="transmembrane region" description="Helical" evidence="7">
    <location>
        <begin position="55"/>
        <end position="74"/>
    </location>
</feature>
<feature type="domain" description="TRAP C4-dicarboxylate transport system permease DctM subunit" evidence="8">
    <location>
        <begin position="9"/>
        <end position="421"/>
    </location>
</feature>
<proteinExistence type="inferred from homology"/>
<feature type="transmembrane region" description="Helical" evidence="7">
    <location>
        <begin position="218"/>
        <end position="240"/>
    </location>
</feature>
<name>A0ABQ3L0M0_9ALTE</name>
<keyword evidence="7" id="KW-0813">Transport</keyword>
<sequence length="431" mass="44955">MEISILVLLVVFFGLLMLNVPITFSIGLATLATMLVSIDFVPAVTTMAQRMAGGINSFALLAIPFFILSGLIMGRGGIAKRLIECAMALIGMLPGGLALVNVVSCMFFGAISGSAVAATSAIGSFMLPEMKKQGYDVNYSAAVTAAAATTGMLIPPSNILIVYAIASGGVSIAALFVAGYLPGILLGVALMTVCAGYAKIKGYPVGARLPLKLVVQKVAAALPSLFMIFLVIGGIIGGIFTATEAGAIAVVYSLILAVGIYREVKVTELSGIMMKAAETTAIVLALIATSSAMSWILSYEQIPQTISAAMLTLSENPLLILLMINLILLLVGAFMDMTPAVLIFTPIFLPVAVELGMSPLHFGIMMVLNLSIGLVSPPVGSVLFVSCAIAKTRIEAIIKPMMPLYLAMFVVLMLVTYIPAISEFLPALFGL</sequence>
<comment type="caution">
    <text evidence="9">The sequence shown here is derived from an EMBL/GenBank/DDBJ whole genome shotgun (WGS) entry which is preliminary data.</text>
</comment>
<comment type="subunit">
    <text evidence="7">The complex comprises the extracytoplasmic solute receptor protein and the two transmembrane proteins.</text>
</comment>
<accession>A0ABQ3L0M0</accession>
<keyword evidence="4 7" id="KW-0812">Transmembrane</keyword>
<comment type="similarity">
    <text evidence="7">Belongs to the TRAP transporter large permease family.</text>
</comment>
<keyword evidence="3 7" id="KW-0997">Cell inner membrane</keyword>
<evidence type="ECO:0000256" key="2">
    <source>
        <dbReference type="ARBA" id="ARBA00022475"/>
    </source>
</evidence>
<evidence type="ECO:0000256" key="4">
    <source>
        <dbReference type="ARBA" id="ARBA00022692"/>
    </source>
</evidence>
<feature type="transmembrane region" description="Helical" evidence="7">
    <location>
        <begin position="246"/>
        <end position="264"/>
    </location>
</feature>
<dbReference type="PIRSF" id="PIRSF006066">
    <property type="entry name" value="HI0050"/>
    <property type="match status" value="1"/>
</dbReference>
<dbReference type="PANTHER" id="PTHR33362">
    <property type="entry name" value="SIALIC ACID TRAP TRANSPORTER PERMEASE PROTEIN SIAT-RELATED"/>
    <property type="match status" value="1"/>
</dbReference>
<keyword evidence="10" id="KW-1185">Reference proteome</keyword>
<feature type="transmembrane region" description="Helical" evidence="7">
    <location>
        <begin position="172"/>
        <end position="198"/>
    </location>
</feature>
<dbReference type="Pfam" id="PF06808">
    <property type="entry name" value="DctM"/>
    <property type="match status" value="1"/>
</dbReference>
<evidence type="ECO:0000256" key="6">
    <source>
        <dbReference type="ARBA" id="ARBA00023136"/>
    </source>
</evidence>
<evidence type="ECO:0000313" key="9">
    <source>
        <dbReference type="EMBL" id="GHG73813.1"/>
    </source>
</evidence>
<keyword evidence="5 7" id="KW-1133">Transmembrane helix</keyword>
<evidence type="ECO:0000256" key="5">
    <source>
        <dbReference type="ARBA" id="ARBA00022989"/>
    </source>
</evidence>
<dbReference type="PANTHER" id="PTHR33362:SF2">
    <property type="entry name" value="TRAP TRANSPORTER LARGE PERMEASE PROTEIN"/>
    <property type="match status" value="1"/>
</dbReference>
<feature type="transmembrane region" description="Helical" evidence="7">
    <location>
        <begin position="370"/>
        <end position="390"/>
    </location>
</feature>
<keyword evidence="6 7" id="KW-0472">Membrane</keyword>
<gene>
    <name evidence="9" type="primary">ygiK</name>
    <name evidence="9" type="ORF">GCM10010919_27000</name>
</gene>
<comment type="function">
    <text evidence="7">Part of the tripartite ATP-independent periplasmic (TRAP) transport system.</text>
</comment>
<evidence type="ECO:0000313" key="10">
    <source>
        <dbReference type="Proteomes" id="UP000659697"/>
    </source>
</evidence>
<evidence type="ECO:0000256" key="7">
    <source>
        <dbReference type="RuleBase" id="RU369079"/>
    </source>
</evidence>
<evidence type="ECO:0000256" key="3">
    <source>
        <dbReference type="ARBA" id="ARBA00022519"/>
    </source>
</evidence>